<organism evidence="2 3">
    <name type="scientific">Marasmiellus scandens</name>
    <dbReference type="NCBI Taxonomy" id="2682957"/>
    <lineage>
        <taxon>Eukaryota</taxon>
        <taxon>Fungi</taxon>
        <taxon>Dikarya</taxon>
        <taxon>Basidiomycota</taxon>
        <taxon>Agaricomycotina</taxon>
        <taxon>Agaricomycetes</taxon>
        <taxon>Agaricomycetidae</taxon>
        <taxon>Agaricales</taxon>
        <taxon>Marasmiineae</taxon>
        <taxon>Omphalotaceae</taxon>
        <taxon>Marasmiellus</taxon>
    </lineage>
</organism>
<dbReference type="EMBL" id="JBANRG010000004">
    <property type="protein sequence ID" value="KAK7467454.1"/>
    <property type="molecule type" value="Genomic_DNA"/>
</dbReference>
<name>A0ABR1JV75_9AGAR</name>
<evidence type="ECO:0000313" key="3">
    <source>
        <dbReference type="Proteomes" id="UP001498398"/>
    </source>
</evidence>
<evidence type="ECO:0000256" key="1">
    <source>
        <dbReference type="SAM" id="MobiDB-lite"/>
    </source>
</evidence>
<protein>
    <submittedName>
        <fullName evidence="2">Uncharacterized protein</fullName>
    </submittedName>
</protein>
<feature type="region of interest" description="Disordered" evidence="1">
    <location>
        <begin position="1"/>
        <end position="57"/>
    </location>
</feature>
<gene>
    <name evidence="2" type="ORF">VKT23_004507</name>
</gene>
<accession>A0ABR1JV75</accession>
<comment type="caution">
    <text evidence="2">The sequence shown here is derived from an EMBL/GenBank/DDBJ whole genome shotgun (WGS) entry which is preliminary data.</text>
</comment>
<feature type="compositionally biased region" description="Acidic residues" evidence="1">
    <location>
        <begin position="33"/>
        <end position="56"/>
    </location>
</feature>
<sequence>MAKAPSKSILIKRNSGPRPSRSTAPVSFVDDRVDSDDEIQNDDGENEEGQSEGEDMDVGKLLQEIQKRQAKKTSLVSAAFENQKKALFANARQKTKDMSRDGIVYLENIKPSILVMRENEISYERHLEQIRALMDAQDVWTVYLPRSALSDIPQAAVENLFQLYPPIIDGLFVKRSDVIEEESQMLKNNPTRRQKALNQSLQNAHDQVEQSHQSKMAATDASKLIKHYKALLLS</sequence>
<reference evidence="2 3" key="1">
    <citation type="submission" date="2024-01" db="EMBL/GenBank/DDBJ databases">
        <title>A draft genome for the cacao thread blight pathogen Marasmiellus scandens.</title>
        <authorList>
            <person name="Baruah I.K."/>
            <person name="Leung J."/>
            <person name="Bukari Y."/>
            <person name="Amoako-Attah I."/>
            <person name="Meinhardt L.W."/>
            <person name="Bailey B.A."/>
            <person name="Cohen S.P."/>
        </authorList>
    </citation>
    <scope>NUCLEOTIDE SEQUENCE [LARGE SCALE GENOMIC DNA]</scope>
    <source>
        <strain evidence="2 3">GH-19</strain>
    </source>
</reference>
<keyword evidence="3" id="KW-1185">Reference proteome</keyword>
<evidence type="ECO:0000313" key="2">
    <source>
        <dbReference type="EMBL" id="KAK7467454.1"/>
    </source>
</evidence>
<dbReference type="Proteomes" id="UP001498398">
    <property type="component" value="Unassembled WGS sequence"/>
</dbReference>
<proteinExistence type="predicted"/>